<gene>
    <name evidence="2" type="ORF">BBK36DRAFT_164251</name>
</gene>
<sequence length="470" mass="52270">MGMRPNQGSTGFIGPTVTAAGAVFGPALGSFEGAQYANPSTPAMMQMSMPMPSVQSTPSAPQMQSLQLMSMNTPMNMSTSINPNLNTGTRVNQNPNMSMPPPPQPYRPVSDGHQNAAISLLITKQPQKHALGSGIITQPHKQANQTETKVLAAQHSSKVAKGFPVKPRRVNCPLLREAMLDALAQLPVEDEAPIEPQPTAAPEAIIIDEFPAHAPAAIPEAVPSVPNLEDTLAARAIPPVIDQERLDKLLVCKHWSWHHMISLCQQVEIMAGNRGNDYITWLRRLAKRRDSRGLWNVYEIDGFLYEIDFNTGEAVGIPRREYIKAVDKVRRKCCAPVVEDVQEEVDEKEEKEEVEEESEEGEGREGGEEGENEDENEEVNKAEEEEEEDVMEEDEEVKEQAETDKQIEMEEQDEVEEEEEEGEVMEEMEVVEVSQALVWGTRSFLDLLDDNGDVLPLEAWEQELRDGLSV</sequence>
<dbReference type="OrthoDB" id="10495683at2759"/>
<name>A0A2T4B9C7_9HYPO</name>
<feature type="compositionally biased region" description="Basic and acidic residues" evidence="1">
    <location>
        <begin position="398"/>
        <end position="408"/>
    </location>
</feature>
<evidence type="ECO:0000313" key="3">
    <source>
        <dbReference type="Proteomes" id="UP000241546"/>
    </source>
</evidence>
<feature type="compositionally biased region" description="Acidic residues" evidence="1">
    <location>
        <begin position="341"/>
        <end position="360"/>
    </location>
</feature>
<proteinExistence type="predicted"/>
<feature type="region of interest" description="Disordered" evidence="1">
    <location>
        <begin position="341"/>
        <end position="427"/>
    </location>
</feature>
<feature type="compositionally biased region" description="Acidic residues" evidence="1">
    <location>
        <begin position="409"/>
        <end position="427"/>
    </location>
</feature>
<accession>A0A2T4B9C7</accession>
<reference evidence="3" key="1">
    <citation type="submission" date="2016-07" db="EMBL/GenBank/DDBJ databases">
        <title>Multiple horizontal gene transfer events from other fungi enriched the ability of initially mycotrophic Trichoderma (Ascomycota) to feed on dead plant biomass.</title>
        <authorList>
            <consortium name="DOE Joint Genome Institute"/>
            <person name="Atanasova L."/>
            <person name="Chenthamara K."/>
            <person name="Zhang J."/>
            <person name="Grujic M."/>
            <person name="Henrissat B."/>
            <person name="Kuo A."/>
            <person name="Aerts A."/>
            <person name="Salamov A."/>
            <person name="Lipzen A."/>
            <person name="Labutti K."/>
            <person name="Barry K."/>
            <person name="Miao Y."/>
            <person name="Rahimi M.J."/>
            <person name="Shen Q."/>
            <person name="Grigoriev I.V."/>
            <person name="Kubicek C.P."/>
            <person name="Druzhinina I.S."/>
        </authorList>
    </citation>
    <scope>NUCLEOTIDE SEQUENCE [LARGE SCALE GENOMIC DNA]</scope>
    <source>
        <strain evidence="3">TUCIM 6016</strain>
    </source>
</reference>
<feature type="compositionally biased region" description="Acidic residues" evidence="1">
    <location>
        <begin position="368"/>
        <end position="397"/>
    </location>
</feature>
<evidence type="ECO:0000313" key="2">
    <source>
        <dbReference type="EMBL" id="PTB65898.1"/>
    </source>
</evidence>
<dbReference type="GeneID" id="36605872"/>
<organism evidence="2 3">
    <name type="scientific">Trichoderma citrinoviride</name>
    <dbReference type="NCBI Taxonomy" id="58853"/>
    <lineage>
        <taxon>Eukaryota</taxon>
        <taxon>Fungi</taxon>
        <taxon>Dikarya</taxon>
        <taxon>Ascomycota</taxon>
        <taxon>Pezizomycotina</taxon>
        <taxon>Sordariomycetes</taxon>
        <taxon>Hypocreomycetidae</taxon>
        <taxon>Hypocreales</taxon>
        <taxon>Hypocreaceae</taxon>
        <taxon>Trichoderma</taxon>
    </lineage>
</organism>
<dbReference type="AlphaFoldDB" id="A0A2T4B9C7"/>
<dbReference type="EMBL" id="KZ680214">
    <property type="protein sequence ID" value="PTB65898.1"/>
    <property type="molecule type" value="Genomic_DNA"/>
</dbReference>
<dbReference type="Proteomes" id="UP000241546">
    <property type="component" value="Unassembled WGS sequence"/>
</dbReference>
<keyword evidence="3" id="KW-1185">Reference proteome</keyword>
<evidence type="ECO:0000256" key="1">
    <source>
        <dbReference type="SAM" id="MobiDB-lite"/>
    </source>
</evidence>
<dbReference type="RefSeq" id="XP_024749218.1">
    <property type="nucleotide sequence ID" value="XM_024897754.1"/>
</dbReference>
<protein>
    <submittedName>
        <fullName evidence="2">Uncharacterized protein</fullName>
    </submittedName>
</protein>